<keyword evidence="3" id="KW-1185">Reference proteome</keyword>
<keyword evidence="1" id="KW-1133">Transmembrane helix</keyword>
<evidence type="ECO:0000313" key="3">
    <source>
        <dbReference type="Proteomes" id="UP000192368"/>
    </source>
</evidence>
<dbReference type="EMBL" id="FWWR01000009">
    <property type="protein sequence ID" value="SMB82383.1"/>
    <property type="molecule type" value="Genomic_DNA"/>
</dbReference>
<evidence type="ECO:0000313" key="2">
    <source>
        <dbReference type="EMBL" id="SMB82383.1"/>
    </source>
</evidence>
<keyword evidence="1" id="KW-0812">Transmembrane</keyword>
<proteinExistence type="predicted"/>
<evidence type="ECO:0000256" key="1">
    <source>
        <dbReference type="SAM" id="Phobius"/>
    </source>
</evidence>
<dbReference type="AlphaFoldDB" id="A0A1W1UMY2"/>
<dbReference type="RefSeq" id="WP_084230136.1">
    <property type="nucleotide sequence ID" value="NZ_FWWR01000009.1"/>
</dbReference>
<dbReference type="STRING" id="573058.SAMN00017477_0456"/>
<evidence type="ECO:0008006" key="4">
    <source>
        <dbReference type="Google" id="ProtNLM"/>
    </source>
</evidence>
<keyword evidence="1" id="KW-0472">Membrane</keyword>
<accession>A0A1W1UMY2</accession>
<gene>
    <name evidence="2" type="ORF">SAMN00017477_0456</name>
</gene>
<protein>
    <recommendedName>
        <fullName evidence="4">PilX N-terminal</fullName>
    </recommendedName>
</protein>
<organism evidence="2 3">
    <name type="scientific">Peptoniphilus asaccharolyticus DSM 20463</name>
    <dbReference type="NCBI Taxonomy" id="573058"/>
    <lineage>
        <taxon>Bacteria</taxon>
        <taxon>Bacillati</taxon>
        <taxon>Bacillota</taxon>
        <taxon>Tissierellia</taxon>
        <taxon>Tissierellales</taxon>
        <taxon>Peptoniphilaceae</taxon>
        <taxon>Peptoniphilus</taxon>
    </lineage>
</organism>
<dbReference type="Proteomes" id="UP000192368">
    <property type="component" value="Unassembled WGS sequence"/>
</dbReference>
<reference evidence="3" key="1">
    <citation type="submission" date="2017-04" db="EMBL/GenBank/DDBJ databases">
        <authorList>
            <person name="Varghese N."/>
            <person name="Submissions S."/>
        </authorList>
    </citation>
    <scope>NUCLEOTIDE SEQUENCE [LARGE SCALE GENOMIC DNA]</scope>
    <source>
        <strain evidence="3">DSM 20463</strain>
    </source>
</reference>
<name>A0A1W1UMY2_PEPAS</name>
<dbReference type="OrthoDB" id="1698848at2"/>
<sequence length="302" mass="34171">MKKGYALITTVLIMSLGLISITFLMNIVSESAMVQKSSTDAIQADYNAESAIIKFIYSENFKEKIEDLYKKKACKEEFDIFENKVNIEGKLVGNDPPTFDICATTSNKEIKSNCHAYGTIVNEVYSSGISVISPRTCSVNGKSCSRGKIDKLKRSIVPADDKNITLPSTDVYVAKVGGNIMFFEDIELNKELDRCYEHDKFYVEQRGGRLYILNDITAKAFFNVDSIVLNGNVKISGILNLKSDIHSLGHYNIEVDGLTLNYDQVSENYITAKYNYRNLNMFYKNLKDFIEPTVKYMSKEKK</sequence>
<feature type="transmembrane region" description="Helical" evidence="1">
    <location>
        <begin position="6"/>
        <end position="28"/>
    </location>
</feature>